<sequence>MHITVDTHGLLGALLTFIIAWVITSIPVWIASKAFSKDSSFGRALLATLMAYIVFSILVFIFTFIGLPLIGVIVGFIGILAVLKSVFDTGWLGALGIAILAVIVYIIIAFILALLGIAVIHLL</sequence>
<evidence type="ECO:0000313" key="2">
    <source>
        <dbReference type="EMBL" id="BCU70939.1"/>
    </source>
</evidence>
<evidence type="ECO:0000256" key="1">
    <source>
        <dbReference type="SAM" id="Phobius"/>
    </source>
</evidence>
<evidence type="ECO:0000313" key="3">
    <source>
        <dbReference type="Proteomes" id="UP000825123"/>
    </source>
</evidence>
<reference evidence="2 3" key="1">
    <citation type="submission" date="2021-04" db="EMBL/GenBank/DDBJ databases">
        <title>Complete genome sequence of Stygiolobus sp. KN-1.</title>
        <authorList>
            <person name="Nakamura K."/>
            <person name="Sakai H."/>
            <person name="Kurosawa N."/>
        </authorList>
    </citation>
    <scope>NUCLEOTIDE SEQUENCE [LARGE SCALE GENOMIC DNA]</scope>
    <source>
        <strain evidence="2 3">KN-1</strain>
    </source>
</reference>
<feature type="transmembrane region" description="Helical" evidence="1">
    <location>
        <begin position="44"/>
        <end position="63"/>
    </location>
</feature>
<dbReference type="RefSeq" id="WP_221287631.1">
    <property type="nucleotide sequence ID" value="NZ_AP024597.1"/>
</dbReference>
<dbReference type="GeneID" id="66163967"/>
<keyword evidence="1" id="KW-0472">Membrane</keyword>
<dbReference type="EMBL" id="AP024597">
    <property type="protein sequence ID" value="BCU70939.1"/>
    <property type="molecule type" value="Genomic_DNA"/>
</dbReference>
<dbReference type="AlphaFoldDB" id="A0A8D5U7U1"/>
<organism evidence="2 3">
    <name type="scientific">Stygiolobus caldivivus</name>
    <dbReference type="NCBI Taxonomy" id="2824673"/>
    <lineage>
        <taxon>Archaea</taxon>
        <taxon>Thermoproteota</taxon>
        <taxon>Thermoprotei</taxon>
        <taxon>Sulfolobales</taxon>
        <taxon>Sulfolobaceae</taxon>
        <taxon>Stygiolobus</taxon>
    </lineage>
</organism>
<protein>
    <submittedName>
        <fullName evidence="2">Uncharacterized protein</fullName>
    </submittedName>
</protein>
<dbReference type="Proteomes" id="UP000825123">
    <property type="component" value="Chromosome"/>
</dbReference>
<proteinExistence type="predicted"/>
<keyword evidence="1" id="KW-0812">Transmembrane</keyword>
<feature type="transmembrane region" description="Helical" evidence="1">
    <location>
        <begin position="12"/>
        <end position="32"/>
    </location>
</feature>
<accession>A0A8D5U7U1</accession>
<dbReference type="KEGG" id="csty:KN1_22360"/>
<gene>
    <name evidence="2" type="ORF">KN1_22360</name>
</gene>
<keyword evidence="3" id="KW-1185">Reference proteome</keyword>
<name>A0A8D5U7U1_9CREN</name>
<keyword evidence="1" id="KW-1133">Transmembrane helix</keyword>
<feature type="transmembrane region" description="Helical" evidence="1">
    <location>
        <begin position="94"/>
        <end position="120"/>
    </location>
</feature>